<dbReference type="EMBL" id="SNWR01000001">
    <property type="protein sequence ID" value="TDO39525.1"/>
    <property type="molecule type" value="Genomic_DNA"/>
</dbReference>
<proteinExistence type="predicted"/>
<evidence type="ECO:0000313" key="3">
    <source>
        <dbReference type="Proteomes" id="UP000294901"/>
    </source>
</evidence>
<evidence type="ECO:0000256" key="1">
    <source>
        <dbReference type="SAM" id="MobiDB-lite"/>
    </source>
</evidence>
<accession>A0A4R6JXS7</accession>
<gene>
    <name evidence="2" type="ORF">C8E87_3216</name>
</gene>
<dbReference type="AlphaFoldDB" id="A0A4R6JXS7"/>
<organism evidence="2 3">
    <name type="scientific">Paractinoplanes brasiliensis</name>
    <dbReference type="NCBI Taxonomy" id="52695"/>
    <lineage>
        <taxon>Bacteria</taxon>
        <taxon>Bacillati</taxon>
        <taxon>Actinomycetota</taxon>
        <taxon>Actinomycetes</taxon>
        <taxon>Micromonosporales</taxon>
        <taxon>Micromonosporaceae</taxon>
        <taxon>Paractinoplanes</taxon>
    </lineage>
</organism>
<name>A0A4R6JXS7_9ACTN</name>
<keyword evidence="3" id="KW-1185">Reference proteome</keyword>
<evidence type="ECO:0000313" key="2">
    <source>
        <dbReference type="EMBL" id="TDO39525.1"/>
    </source>
</evidence>
<sequence length="310" mass="34462">MSEFQDCPEHVQPAGDHAGAPGVDGLRLPAAVMAHVAELRKERKKDDEPEPHGDWAMLVDVGAAYHDSPDSLPRTDEMQALHRTVRSELADLDLDEITAHNGWDLRPLEAVAWRHALLRSQPGYNTLQPLAVRGTHVRAIASWKAAGATITDLDPYDPATAWLRAGVPLDDIALWENAGHGKFLDRPNLSAFVGGWGTLQYAAELETIWQRATAAGAVQGPCRALELGFMMLFVNVGPPALARYLDMCAPHTVTAQEATAYFRSFLLYQNDRWYEYRDACEQGLTVDEMRIRHARDVARRHRSSTVEPAR</sequence>
<protein>
    <submittedName>
        <fullName evidence="2">Uncharacterized protein</fullName>
    </submittedName>
</protein>
<dbReference type="RefSeq" id="WP_133873839.1">
    <property type="nucleotide sequence ID" value="NZ_BOMD01000054.1"/>
</dbReference>
<feature type="region of interest" description="Disordered" evidence="1">
    <location>
        <begin position="1"/>
        <end position="25"/>
    </location>
</feature>
<reference evidence="2 3" key="1">
    <citation type="submission" date="2019-03" db="EMBL/GenBank/DDBJ databases">
        <title>Sequencing the genomes of 1000 actinobacteria strains.</title>
        <authorList>
            <person name="Klenk H.-P."/>
        </authorList>
    </citation>
    <scope>NUCLEOTIDE SEQUENCE [LARGE SCALE GENOMIC DNA]</scope>
    <source>
        <strain evidence="2 3">DSM 43805</strain>
    </source>
</reference>
<dbReference type="Proteomes" id="UP000294901">
    <property type="component" value="Unassembled WGS sequence"/>
</dbReference>
<comment type="caution">
    <text evidence="2">The sequence shown here is derived from an EMBL/GenBank/DDBJ whole genome shotgun (WGS) entry which is preliminary data.</text>
</comment>